<evidence type="ECO:0000313" key="3">
    <source>
        <dbReference type="Proteomes" id="UP001283361"/>
    </source>
</evidence>
<organism evidence="2 3">
    <name type="scientific">Elysia crispata</name>
    <name type="common">lettuce slug</name>
    <dbReference type="NCBI Taxonomy" id="231223"/>
    <lineage>
        <taxon>Eukaryota</taxon>
        <taxon>Metazoa</taxon>
        <taxon>Spiralia</taxon>
        <taxon>Lophotrochozoa</taxon>
        <taxon>Mollusca</taxon>
        <taxon>Gastropoda</taxon>
        <taxon>Heterobranchia</taxon>
        <taxon>Euthyneura</taxon>
        <taxon>Panpulmonata</taxon>
        <taxon>Sacoglossa</taxon>
        <taxon>Placobranchoidea</taxon>
        <taxon>Plakobranchidae</taxon>
        <taxon>Elysia</taxon>
    </lineage>
</organism>
<name>A0AAE0YXJ9_9GAST</name>
<protein>
    <submittedName>
        <fullName evidence="2">Uncharacterized protein</fullName>
    </submittedName>
</protein>
<feature type="region of interest" description="Disordered" evidence="1">
    <location>
        <begin position="112"/>
        <end position="142"/>
    </location>
</feature>
<comment type="caution">
    <text evidence="2">The sequence shown here is derived from an EMBL/GenBank/DDBJ whole genome shotgun (WGS) entry which is preliminary data.</text>
</comment>
<proteinExistence type="predicted"/>
<reference evidence="2" key="1">
    <citation type="journal article" date="2023" name="G3 (Bethesda)">
        <title>A reference genome for the long-term kleptoplast-retaining sea slug Elysia crispata morphotype clarki.</title>
        <authorList>
            <person name="Eastman K.E."/>
            <person name="Pendleton A.L."/>
            <person name="Shaikh M.A."/>
            <person name="Suttiyut T."/>
            <person name="Ogas R."/>
            <person name="Tomko P."/>
            <person name="Gavelis G."/>
            <person name="Widhalm J.R."/>
            <person name="Wisecaver J.H."/>
        </authorList>
    </citation>
    <scope>NUCLEOTIDE SEQUENCE</scope>
    <source>
        <strain evidence="2">ECLA1</strain>
    </source>
</reference>
<accession>A0AAE0YXJ9</accession>
<dbReference type="AlphaFoldDB" id="A0AAE0YXJ9"/>
<evidence type="ECO:0000256" key="1">
    <source>
        <dbReference type="SAM" id="MobiDB-lite"/>
    </source>
</evidence>
<keyword evidence="3" id="KW-1185">Reference proteome</keyword>
<feature type="compositionally biased region" description="Polar residues" evidence="1">
    <location>
        <begin position="112"/>
        <end position="126"/>
    </location>
</feature>
<sequence length="157" mass="17238">MPECEVETSLAVSVDLNCISPELSRLAITKTSLMSPPLSLPKATTVTNKAVSDLETYLTSQGLSKKTPRKWLLQSITFEAAQYALDVVHKTYTKLNKNKRRNPEALETFLSSEFSAPQNKPKSSVNEPPPLSEVRHSSNQSALSSQAEVLGNLCFIT</sequence>
<evidence type="ECO:0000313" key="2">
    <source>
        <dbReference type="EMBL" id="KAK3758973.1"/>
    </source>
</evidence>
<gene>
    <name evidence="2" type="ORF">RRG08_005599</name>
</gene>
<dbReference type="EMBL" id="JAWDGP010005176">
    <property type="protein sequence ID" value="KAK3758973.1"/>
    <property type="molecule type" value="Genomic_DNA"/>
</dbReference>
<dbReference type="Proteomes" id="UP001283361">
    <property type="component" value="Unassembled WGS sequence"/>
</dbReference>